<name>A0A5P9W9I5_VIBPH</name>
<dbReference type="InterPro" id="IPR001173">
    <property type="entry name" value="Glyco_trans_2-like"/>
</dbReference>
<dbReference type="SUPFAM" id="SSF53448">
    <property type="entry name" value="Nucleotide-diphospho-sugar transferases"/>
    <property type="match status" value="1"/>
</dbReference>
<keyword evidence="2" id="KW-0808">Transferase</keyword>
<evidence type="ECO:0000259" key="1">
    <source>
        <dbReference type="Pfam" id="PF00535"/>
    </source>
</evidence>
<feature type="domain" description="Glycosyltransferase 2-like" evidence="1">
    <location>
        <begin position="11"/>
        <end position="123"/>
    </location>
</feature>
<dbReference type="Gene3D" id="3.90.550.10">
    <property type="entry name" value="Spore Coat Polysaccharide Biosynthesis Protein SpsA, Chain A"/>
    <property type="match status" value="1"/>
</dbReference>
<organism evidence="2">
    <name type="scientific">Vibrio parahaemolyticus</name>
    <dbReference type="NCBI Taxonomy" id="670"/>
    <lineage>
        <taxon>Bacteria</taxon>
        <taxon>Pseudomonadati</taxon>
        <taxon>Pseudomonadota</taxon>
        <taxon>Gammaproteobacteria</taxon>
        <taxon>Vibrionales</taxon>
        <taxon>Vibrionaceae</taxon>
        <taxon>Vibrio</taxon>
    </lineage>
</organism>
<protein>
    <submittedName>
        <fullName evidence="2">Glycosyl transferase</fullName>
    </submittedName>
</protein>
<accession>A0A5P9W9I5</accession>
<dbReference type="Pfam" id="PF00535">
    <property type="entry name" value="Glycos_transf_2"/>
    <property type="match status" value="1"/>
</dbReference>
<proteinExistence type="predicted"/>
<dbReference type="GO" id="GO:0016740">
    <property type="term" value="F:transferase activity"/>
    <property type="evidence" value="ECO:0007669"/>
    <property type="project" value="UniProtKB-KW"/>
</dbReference>
<dbReference type="EMBL" id="MK473653">
    <property type="protein sequence ID" value="QFX78122.1"/>
    <property type="molecule type" value="Genomic_DNA"/>
</dbReference>
<reference evidence="2" key="1">
    <citation type="submission" date="2019-01" db="EMBL/GenBank/DDBJ databases">
        <authorList>
            <person name="Pang Y."/>
            <person name="Liu B."/>
            <person name="Guo X."/>
        </authorList>
    </citation>
    <scope>NUCLEOTIDE SEQUENCE</scope>
    <source>
        <strain evidence="2">G3551</strain>
    </source>
</reference>
<dbReference type="InterPro" id="IPR029044">
    <property type="entry name" value="Nucleotide-diphossugar_trans"/>
</dbReference>
<dbReference type="CDD" id="cd00761">
    <property type="entry name" value="Glyco_tranf_GTA_type"/>
    <property type="match status" value="1"/>
</dbReference>
<evidence type="ECO:0000313" key="2">
    <source>
        <dbReference type="EMBL" id="QFX78122.1"/>
    </source>
</evidence>
<dbReference type="AlphaFoldDB" id="A0A5P9W9I5"/>
<sequence length="257" mass="29890">MYLTIAVSTVEENLDRALEIFDEDFVENNNLDLLIVCQGSFSENSLEVVNGINIYYQCERGLSKSRNLAIEKSKGKYIWFLDDDVFLSKEFVFRFVAEEKYDQDLIFGRIKCSNADLMYKKYTKKRLKRHDMLRVSSIEIVVKKDFITERDIKFDLNLGLGATFPSGEENVFLLDCYNHSPVVTDLSDVIVYHPCFEKKRTPKKLWAINGYPESKRIIATKLGGPFGVAYLLKTTYKALKNNVSFKYLKKMFMHKAR</sequence>